<dbReference type="Proteomes" id="UP000185657">
    <property type="component" value="Unassembled WGS sequence"/>
</dbReference>
<gene>
    <name evidence="3" type="ORF">LPB072_03090</name>
    <name evidence="4" type="ORF">LPB72_13330</name>
</gene>
<organism evidence="3 6">
    <name type="scientific">Hydrogenophaga crassostreae</name>
    <dbReference type="NCBI Taxonomy" id="1763535"/>
    <lineage>
        <taxon>Bacteria</taxon>
        <taxon>Pseudomonadati</taxon>
        <taxon>Pseudomonadota</taxon>
        <taxon>Betaproteobacteria</taxon>
        <taxon>Burkholderiales</taxon>
        <taxon>Comamonadaceae</taxon>
        <taxon>Hydrogenophaga</taxon>
    </lineage>
</organism>
<name>A0A162YX16_9BURK</name>
<dbReference type="EMBL" id="LVWD01000026">
    <property type="protein sequence ID" value="OAD40937.1"/>
    <property type="molecule type" value="Genomic_DNA"/>
</dbReference>
<protein>
    <recommendedName>
        <fullName evidence="7">DNA uptake protein</fullName>
    </recommendedName>
</protein>
<dbReference type="InterPro" id="IPR051675">
    <property type="entry name" value="Endo/Exo/Phosphatase_dom_1"/>
</dbReference>
<feature type="chain" id="PRO_5044549436" description="DNA uptake protein" evidence="2">
    <location>
        <begin position="21"/>
        <end position="118"/>
    </location>
</feature>
<dbReference type="PANTHER" id="PTHR21180">
    <property type="entry name" value="ENDONUCLEASE/EXONUCLEASE/PHOSPHATASE FAMILY DOMAIN-CONTAINING PROTEIN 1"/>
    <property type="match status" value="1"/>
</dbReference>
<evidence type="ECO:0000313" key="5">
    <source>
        <dbReference type="Proteomes" id="UP000185657"/>
    </source>
</evidence>
<evidence type="ECO:0008006" key="7">
    <source>
        <dbReference type="Google" id="ProtNLM"/>
    </source>
</evidence>
<feature type="region of interest" description="Disordered" evidence="1">
    <location>
        <begin position="83"/>
        <end position="118"/>
    </location>
</feature>
<reference evidence="3 6" key="2">
    <citation type="submission" date="2016-10" db="EMBL/GenBank/DDBJ databases">
        <title>Hydorgenophaga sp. LPB0072 isolated from gastropod.</title>
        <authorList>
            <person name="Kim E."/>
            <person name="Yi H."/>
        </authorList>
    </citation>
    <scope>NUCLEOTIDE SEQUENCE [LARGE SCALE GENOMIC DNA]</scope>
    <source>
        <strain evidence="3 6">LPB0072</strain>
    </source>
</reference>
<evidence type="ECO:0000256" key="1">
    <source>
        <dbReference type="SAM" id="MobiDB-lite"/>
    </source>
</evidence>
<keyword evidence="2" id="KW-0732">Signal</keyword>
<dbReference type="RefSeq" id="WP_066091465.1">
    <property type="nucleotide sequence ID" value="NZ_CP017476.1"/>
</dbReference>
<dbReference type="InterPro" id="IPR010994">
    <property type="entry name" value="RuvA_2-like"/>
</dbReference>
<dbReference type="Proteomes" id="UP000185680">
    <property type="component" value="Chromosome"/>
</dbReference>
<dbReference type="PANTHER" id="PTHR21180:SF32">
    <property type="entry name" value="ENDONUCLEASE_EXONUCLEASE_PHOSPHATASE FAMILY DOMAIN-CONTAINING PROTEIN 1"/>
    <property type="match status" value="1"/>
</dbReference>
<feature type="signal peptide" evidence="2">
    <location>
        <begin position="1"/>
        <end position="20"/>
    </location>
</feature>
<sequence>MWVSRLIGAFLLFFTLTAWAAVDINTASADDLISIRGIGPGTSTKILDQRKVSKFKNWDDLIQRVSGIGEAKASKLSQEGLTVNGDKFKGGPALKQQQKAEPSRGKKVSAAPTGKAAR</sequence>
<dbReference type="Pfam" id="PF12836">
    <property type="entry name" value="HHH_3"/>
    <property type="match status" value="1"/>
</dbReference>
<proteinExistence type="predicted"/>
<dbReference type="OrthoDB" id="8687931at2"/>
<evidence type="ECO:0000313" key="4">
    <source>
        <dbReference type="EMBL" id="OAD40937.1"/>
    </source>
</evidence>
<accession>A0A162YX16</accession>
<dbReference type="KEGG" id="hyl:LPB072_03090"/>
<evidence type="ECO:0000256" key="2">
    <source>
        <dbReference type="SAM" id="SignalP"/>
    </source>
</evidence>
<keyword evidence="5" id="KW-1185">Reference proteome</keyword>
<dbReference type="Gene3D" id="1.10.150.320">
    <property type="entry name" value="Photosystem II 12 kDa extrinsic protein"/>
    <property type="match status" value="1"/>
</dbReference>
<evidence type="ECO:0000313" key="3">
    <source>
        <dbReference type="EMBL" id="AOW11992.1"/>
    </source>
</evidence>
<dbReference type="EMBL" id="CP017476">
    <property type="protein sequence ID" value="AOW11992.1"/>
    <property type="molecule type" value="Genomic_DNA"/>
</dbReference>
<evidence type="ECO:0000313" key="6">
    <source>
        <dbReference type="Proteomes" id="UP000185680"/>
    </source>
</evidence>
<dbReference type="SUPFAM" id="SSF47781">
    <property type="entry name" value="RuvA domain 2-like"/>
    <property type="match status" value="1"/>
</dbReference>
<reference evidence="4 5" key="1">
    <citation type="submission" date="2016-02" db="EMBL/GenBank/DDBJ databases">
        <title>Draft genome sequence of Hydrogenophaga sp. LPB0072.</title>
        <authorList>
            <person name="Shin S.-K."/>
            <person name="Yi H."/>
        </authorList>
    </citation>
    <scope>NUCLEOTIDE SEQUENCE [LARGE SCALE GENOMIC DNA]</scope>
    <source>
        <strain evidence="4 5">LPB0072</strain>
    </source>
</reference>
<dbReference type="STRING" id="1763535.LPB072_03090"/>
<dbReference type="AlphaFoldDB" id="A0A162YX16"/>